<dbReference type="Pfam" id="PF04326">
    <property type="entry name" value="SLFN_AlbA_2"/>
    <property type="match status" value="1"/>
</dbReference>
<dbReference type="InterPro" id="IPR007421">
    <property type="entry name" value="Schlafen_AlbA_2_dom"/>
</dbReference>
<dbReference type="STRING" id="887898.HMPREF0551_2113"/>
<gene>
    <name evidence="2" type="ORF">HMPREF0551_2113</name>
</gene>
<dbReference type="InterPro" id="IPR038461">
    <property type="entry name" value="Schlafen_AlbA_2_dom_sf"/>
</dbReference>
<dbReference type="HOGENOM" id="CLU_034637_0_0_4"/>
<dbReference type="PANTHER" id="PTHR30595:SF6">
    <property type="entry name" value="SCHLAFEN ALBA-2 DOMAIN-CONTAINING PROTEIN"/>
    <property type="match status" value="1"/>
</dbReference>
<accession>E7RZK4</accession>
<dbReference type="PANTHER" id="PTHR30595">
    <property type="entry name" value="GLPR-RELATED TRANSCRIPTIONAL REPRESSOR"/>
    <property type="match status" value="1"/>
</dbReference>
<protein>
    <submittedName>
        <fullName evidence="2">Divergent AAA domain protein</fullName>
    </submittedName>
</protein>
<evidence type="ECO:0000313" key="2">
    <source>
        <dbReference type="EMBL" id="EFV93998.1"/>
    </source>
</evidence>
<dbReference type="Pfam" id="PF13749">
    <property type="entry name" value="HATPase_c_4"/>
    <property type="match status" value="1"/>
</dbReference>
<proteinExistence type="predicted"/>
<evidence type="ECO:0000313" key="3">
    <source>
        <dbReference type="Proteomes" id="UP000011021"/>
    </source>
</evidence>
<dbReference type="RefSeq" id="WP_005674502.1">
    <property type="nucleotide sequence ID" value="NZ_CP146288.1"/>
</dbReference>
<dbReference type="Proteomes" id="UP000011021">
    <property type="component" value="Unassembled WGS sequence"/>
</dbReference>
<dbReference type="AlphaFoldDB" id="E7RZK4"/>
<comment type="caution">
    <text evidence="2">The sequence shown here is derived from an EMBL/GenBank/DDBJ whole genome shotgun (WGS) entry which is preliminary data.</text>
</comment>
<dbReference type="Gene3D" id="3.30.565.60">
    <property type="match status" value="1"/>
</dbReference>
<dbReference type="Gene3D" id="3.30.950.30">
    <property type="entry name" value="Schlafen, AAA domain"/>
    <property type="match status" value="1"/>
</dbReference>
<dbReference type="eggNOG" id="COG2865">
    <property type="taxonomic scope" value="Bacteria"/>
</dbReference>
<reference evidence="2 3" key="1">
    <citation type="submission" date="2010-12" db="EMBL/GenBank/DDBJ databases">
        <authorList>
            <person name="Muzny D."/>
            <person name="Qin X."/>
            <person name="Deng J."/>
            <person name="Jiang H."/>
            <person name="Liu Y."/>
            <person name="Qu J."/>
            <person name="Song X.-Z."/>
            <person name="Zhang L."/>
            <person name="Thornton R."/>
            <person name="Coyle M."/>
            <person name="Francisco L."/>
            <person name="Jackson L."/>
            <person name="Javaid M."/>
            <person name="Korchina V."/>
            <person name="Kovar C."/>
            <person name="Mata R."/>
            <person name="Mathew T."/>
            <person name="Ngo R."/>
            <person name="Nguyen L."/>
            <person name="Nguyen N."/>
            <person name="Okwuonu G."/>
            <person name="Ongeri F."/>
            <person name="Pham C."/>
            <person name="Simmons D."/>
            <person name="Wilczek-Boney K."/>
            <person name="Hale W."/>
            <person name="Jakkamsetti A."/>
            <person name="Pham P."/>
            <person name="Ruth R."/>
            <person name="San Lucas F."/>
            <person name="Warren J."/>
            <person name="Zhang J."/>
            <person name="Zhao Z."/>
            <person name="Zhou C."/>
            <person name="Zhu D."/>
            <person name="Lee S."/>
            <person name="Bess C."/>
            <person name="Blankenburg K."/>
            <person name="Forbes L."/>
            <person name="Fu Q."/>
            <person name="Gubbala S."/>
            <person name="Hirani K."/>
            <person name="Jayaseelan J.C."/>
            <person name="Lara F."/>
            <person name="Munidasa M."/>
            <person name="Palculict T."/>
            <person name="Patil S."/>
            <person name="Pu L.-L."/>
            <person name="Saada N."/>
            <person name="Tang L."/>
            <person name="Weissenberger G."/>
            <person name="Zhu Y."/>
            <person name="Hemphill L."/>
            <person name="Shang Y."/>
            <person name="Youmans B."/>
            <person name="Ayvaz T."/>
            <person name="Ross M."/>
            <person name="Santibanez J."/>
            <person name="Aqrawi P."/>
            <person name="Gross S."/>
            <person name="Joshi V."/>
            <person name="Fowler G."/>
            <person name="Nazareth L."/>
            <person name="Reid J."/>
            <person name="Worley K."/>
            <person name="Petrosino J."/>
            <person name="Highlander S."/>
            <person name="Gibbs R."/>
        </authorList>
    </citation>
    <scope>NUCLEOTIDE SEQUENCE [LARGE SCALE GENOMIC DNA]</scope>
    <source>
        <strain evidence="2 3">ATCC 51599</strain>
    </source>
</reference>
<organism evidence="2 3">
    <name type="scientific">Lautropia mirabilis ATCC 51599</name>
    <dbReference type="NCBI Taxonomy" id="887898"/>
    <lineage>
        <taxon>Bacteria</taxon>
        <taxon>Pseudomonadati</taxon>
        <taxon>Pseudomonadota</taxon>
        <taxon>Betaproteobacteria</taxon>
        <taxon>Burkholderiales</taxon>
        <taxon>Burkholderiaceae</taxon>
        <taxon>Lautropia</taxon>
    </lineage>
</organism>
<dbReference type="InterPro" id="IPR038475">
    <property type="entry name" value="RecG_C_sf"/>
</dbReference>
<evidence type="ECO:0000259" key="1">
    <source>
        <dbReference type="Pfam" id="PF04326"/>
    </source>
</evidence>
<keyword evidence="3" id="KW-1185">Reference proteome</keyword>
<dbReference type="EMBL" id="AEQP01000022">
    <property type="protein sequence ID" value="EFV93998.1"/>
    <property type="molecule type" value="Genomic_DNA"/>
</dbReference>
<feature type="domain" description="Schlafen AlbA-2" evidence="1">
    <location>
        <begin position="18"/>
        <end position="137"/>
    </location>
</feature>
<sequence>MTQPDLSQRLDSLIATWENEVAEFKQADNNYSTDDIGKYFSALANEANLRGTDGGWLVFGVNNKTHRVVGTDYRPQSERLHSLKMQIAENAEPRITFREIHELAHADGRVLMFEIPAAPQGIPIAWKGHYYARAGESLVSLGLDKQDEIRRQTLAQDWTVQVVPGATLDDLDEAAIRKARESFAQKYANRFQPGEVEGWPLATFLDRARVTQNSQITRTALLLLGKAESSYRLSPYPAQLTWKLEGQERAYEHFGPPFLLSTTRLYQRIRNIQFRLLPQDELLPIEVSKYDQKIVLEALHNCLAHQDYTRNGRVVVTELPDKLVFENEGSFFEGQPDEYIQGDKTPRRYRNPALAQAMVELNMIDTMGYGIHSIYTGQARRYFPLPDYDLSESAAVKLTIYGSVVDPAYSRLLIQNTDLPLADVLALDRVQKKLPIPDEAAARLRRSKLIEGRKPNFHVSASVAEATANKADYIRTRAQDDEFYAKLLTDYLEKFGQANRAEINKLLLDKLSDALDDKQKYNKISNLLTRQRRHGVIVNTGSDTAPCWRLTESIAKRN</sequence>
<name>E7RZK4_9BURK</name>